<dbReference type="PANTHER" id="PTHR45947:SF13">
    <property type="entry name" value="TRANSFERASE"/>
    <property type="match status" value="1"/>
</dbReference>
<gene>
    <name evidence="5" type="ORF">E1293_19410</name>
</gene>
<dbReference type="InterPro" id="IPR028098">
    <property type="entry name" value="Glyco_trans_4-like_N"/>
</dbReference>
<evidence type="ECO:0000259" key="4">
    <source>
        <dbReference type="Pfam" id="PF13579"/>
    </source>
</evidence>
<proteinExistence type="predicted"/>
<keyword evidence="6" id="KW-1185">Reference proteome</keyword>
<dbReference type="Gene3D" id="3.40.50.2000">
    <property type="entry name" value="Glycogen Phosphorylase B"/>
    <property type="match status" value="2"/>
</dbReference>
<organism evidence="5 6">
    <name type="scientific">Actinomadura darangshiensis</name>
    <dbReference type="NCBI Taxonomy" id="705336"/>
    <lineage>
        <taxon>Bacteria</taxon>
        <taxon>Bacillati</taxon>
        <taxon>Actinomycetota</taxon>
        <taxon>Actinomycetes</taxon>
        <taxon>Streptosporangiales</taxon>
        <taxon>Thermomonosporaceae</taxon>
        <taxon>Actinomadura</taxon>
    </lineage>
</organism>
<evidence type="ECO:0000256" key="1">
    <source>
        <dbReference type="ARBA" id="ARBA00022676"/>
    </source>
</evidence>
<dbReference type="Proteomes" id="UP000295578">
    <property type="component" value="Unassembled WGS sequence"/>
</dbReference>
<dbReference type="GO" id="GO:0016757">
    <property type="term" value="F:glycosyltransferase activity"/>
    <property type="evidence" value="ECO:0007669"/>
    <property type="project" value="UniProtKB-KW"/>
</dbReference>
<feature type="domain" description="Glycosyl transferase family 1" evidence="3">
    <location>
        <begin position="189"/>
        <end position="341"/>
    </location>
</feature>
<feature type="domain" description="Glycosyltransferase subfamily 4-like N-terminal" evidence="4">
    <location>
        <begin position="15"/>
        <end position="174"/>
    </location>
</feature>
<dbReference type="SUPFAM" id="SSF53756">
    <property type="entry name" value="UDP-Glycosyltransferase/glycogen phosphorylase"/>
    <property type="match status" value="1"/>
</dbReference>
<sequence length="361" mass="38314">MRIVQLANLYSPVSGGLRTAVDMLGAGYRDAGHRRALVVPGPAYGRRDTAAGPVITVPGPSVAPGYRLVLDPRPVLRVLGGLRPDVIEVSDKATLTVAARWARRRGVRAVLFSHERLDAILAPRVPSWTPLEALADRWNRRLAAEFDAIVVTSAFAAAEFARIGAPSLHRVPLGVDLAVFRPRPPSGHDGVRLVHLGRLSAEKRPDLAIGAVAELRRRGVPVRLDVVGEGPCGPRLRDLAARERLPVRFHGHLGERTAVARLLAEADVALATCPVESFGLAVLEALACGTPVVAADRGAVPELLAPGAGVPAAPRATAFADGVQEILRLPSAARRAAARARAEHYPWALTTTGMLDVLTPQ</sequence>
<evidence type="ECO:0000256" key="2">
    <source>
        <dbReference type="ARBA" id="ARBA00022679"/>
    </source>
</evidence>
<evidence type="ECO:0000259" key="3">
    <source>
        <dbReference type="Pfam" id="PF00534"/>
    </source>
</evidence>
<dbReference type="InterPro" id="IPR001296">
    <property type="entry name" value="Glyco_trans_1"/>
</dbReference>
<accession>A0A4R5BBH0</accession>
<dbReference type="PANTHER" id="PTHR45947">
    <property type="entry name" value="SULFOQUINOVOSYL TRANSFERASE SQD2"/>
    <property type="match status" value="1"/>
</dbReference>
<reference evidence="5 6" key="1">
    <citation type="submission" date="2019-03" db="EMBL/GenBank/DDBJ databases">
        <title>Draft genome sequences of novel Actinobacteria.</title>
        <authorList>
            <person name="Sahin N."/>
            <person name="Ay H."/>
            <person name="Saygin H."/>
        </authorList>
    </citation>
    <scope>NUCLEOTIDE SEQUENCE [LARGE SCALE GENOMIC DNA]</scope>
    <source>
        <strain evidence="5 6">DSM 45941</strain>
    </source>
</reference>
<dbReference type="InterPro" id="IPR050194">
    <property type="entry name" value="Glycosyltransferase_grp1"/>
</dbReference>
<keyword evidence="2 5" id="KW-0808">Transferase</keyword>
<dbReference type="GO" id="GO:1901137">
    <property type="term" value="P:carbohydrate derivative biosynthetic process"/>
    <property type="evidence" value="ECO:0007669"/>
    <property type="project" value="UniProtKB-ARBA"/>
</dbReference>
<dbReference type="RefSeq" id="WP_132198840.1">
    <property type="nucleotide sequence ID" value="NZ_SMKY01000082.1"/>
</dbReference>
<keyword evidence="1" id="KW-0328">Glycosyltransferase</keyword>
<dbReference type="Pfam" id="PF13579">
    <property type="entry name" value="Glyco_trans_4_4"/>
    <property type="match status" value="1"/>
</dbReference>
<protein>
    <submittedName>
        <fullName evidence="5">Glycosyltransferase</fullName>
    </submittedName>
</protein>
<evidence type="ECO:0000313" key="6">
    <source>
        <dbReference type="Proteomes" id="UP000295578"/>
    </source>
</evidence>
<comment type="caution">
    <text evidence="5">The sequence shown here is derived from an EMBL/GenBank/DDBJ whole genome shotgun (WGS) entry which is preliminary data.</text>
</comment>
<dbReference type="Pfam" id="PF00534">
    <property type="entry name" value="Glycos_transf_1"/>
    <property type="match status" value="1"/>
</dbReference>
<name>A0A4R5BBH0_9ACTN</name>
<evidence type="ECO:0000313" key="5">
    <source>
        <dbReference type="EMBL" id="TDD81104.1"/>
    </source>
</evidence>
<dbReference type="OrthoDB" id="9809227at2"/>
<dbReference type="EMBL" id="SMKY01000082">
    <property type="protein sequence ID" value="TDD81104.1"/>
    <property type="molecule type" value="Genomic_DNA"/>
</dbReference>
<dbReference type="AlphaFoldDB" id="A0A4R5BBH0"/>